<evidence type="ECO:0000256" key="1">
    <source>
        <dbReference type="SAM" id="MobiDB-lite"/>
    </source>
</evidence>
<proteinExistence type="predicted"/>
<evidence type="ECO:0000259" key="2">
    <source>
        <dbReference type="Pfam" id="PF03713"/>
    </source>
</evidence>
<comment type="caution">
    <text evidence="3">The sequence shown here is derived from an EMBL/GenBank/DDBJ whole genome shotgun (WGS) entry which is preliminary data.</text>
</comment>
<organism evidence="3 4">
    <name type="scientific">Nonomuraea soli</name>
    <dbReference type="NCBI Taxonomy" id="1032476"/>
    <lineage>
        <taxon>Bacteria</taxon>
        <taxon>Bacillati</taxon>
        <taxon>Actinomycetota</taxon>
        <taxon>Actinomycetes</taxon>
        <taxon>Streptosporangiales</taxon>
        <taxon>Streptosporangiaceae</taxon>
        <taxon>Nonomuraea</taxon>
    </lineage>
</organism>
<keyword evidence="4" id="KW-1185">Reference proteome</keyword>
<dbReference type="RefSeq" id="WP_181613787.1">
    <property type="nucleotide sequence ID" value="NZ_BAABAM010000004.1"/>
</dbReference>
<accession>A0A7W0HTU9</accession>
<name>A0A7W0HTU9_9ACTN</name>
<dbReference type="Gene3D" id="1.20.1260.10">
    <property type="match status" value="1"/>
</dbReference>
<reference evidence="3 4" key="1">
    <citation type="submission" date="2020-07" db="EMBL/GenBank/DDBJ databases">
        <title>Genomic Encyclopedia of Type Strains, Phase IV (KMG-IV): sequencing the most valuable type-strain genomes for metagenomic binning, comparative biology and taxonomic classification.</title>
        <authorList>
            <person name="Goeker M."/>
        </authorList>
    </citation>
    <scope>NUCLEOTIDE SEQUENCE [LARGE SCALE GENOMIC DNA]</scope>
    <source>
        <strain evidence="3 4">DSM 45533</strain>
    </source>
</reference>
<evidence type="ECO:0000313" key="3">
    <source>
        <dbReference type="EMBL" id="MBA2895091.1"/>
    </source>
</evidence>
<dbReference type="AlphaFoldDB" id="A0A7W0HTU9"/>
<feature type="domain" description="DUF305" evidence="2">
    <location>
        <begin position="51"/>
        <end position="191"/>
    </location>
</feature>
<gene>
    <name evidence="3" type="ORF">HNR30_006463</name>
</gene>
<dbReference type="Proteomes" id="UP000530928">
    <property type="component" value="Unassembled WGS sequence"/>
</dbReference>
<dbReference type="EMBL" id="JACDUR010000006">
    <property type="protein sequence ID" value="MBA2895091.1"/>
    <property type="molecule type" value="Genomic_DNA"/>
</dbReference>
<sequence>MGALSGCSEEEPTGVVGTGAPVIVPGSPGGAGRTATPGETLGATTEPVAADVLFAESMIPHHRQALEMAGLAPGRVADPKVRAVAERIALTQEPEIRQMTTWLSGLGRTAGHDHTTGMDGMATPEQLNALRASNGARFDRLFLALMIRHHEGALKMAERELAAGRDQQMRMMAREVYSGQSIEIARMKDLL</sequence>
<dbReference type="PANTHER" id="PTHR36933">
    <property type="entry name" value="SLL0788 PROTEIN"/>
    <property type="match status" value="1"/>
</dbReference>
<dbReference type="PANTHER" id="PTHR36933:SF1">
    <property type="entry name" value="SLL0788 PROTEIN"/>
    <property type="match status" value="1"/>
</dbReference>
<dbReference type="Pfam" id="PF03713">
    <property type="entry name" value="DUF305"/>
    <property type="match status" value="1"/>
</dbReference>
<dbReference type="InterPro" id="IPR005183">
    <property type="entry name" value="DUF305_CopM-like"/>
</dbReference>
<protein>
    <submittedName>
        <fullName evidence="3">Uncharacterized protein (DUF305 family)</fullName>
    </submittedName>
</protein>
<feature type="region of interest" description="Disordered" evidence="1">
    <location>
        <begin position="1"/>
        <end position="35"/>
    </location>
</feature>
<evidence type="ECO:0000313" key="4">
    <source>
        <dbReference type="Proteomes" id="UP000530928"/>
    </source>
</evidence>
<dbReference type="InterPro" id="IPR012347">
    <property type="entry name" value="Ferritin-like"/>
</dbReference>